<dbReference type="InterPro" id="IPR003918">
    <property type="entry name" value="NADH_UbQ_OxRdtase"/>
</dbReference>
<evidence type="ECO:0000256" key="3">
    <source>
        <dbReference type="ARBA" id="ARBA00022475"/>
    </source>
</evidence>
<accession>A0ABQ1J4X6</accession>
<dbReference type="Proteomes" id="UP000603352">
    <property type="component" value="Unassembled WGS sequence"/>
</dbReference>
<feature type="transmembrane region" description="Helical" evidence="8">
    <location>
        <begin position="209"/>
        <end position="235"/>
    </location>
</feature>
<evidence type="ECO:0000256" key="5">
    <source>
        <dbReference type="ARBA" id="ARBA00022989"/>
    </source>
</evidence>
<evidence type="ECO:0000256" key="1">
    <source>
        <dbReference type="ARBA" id="ARBA00004651"/>
    </source>
</evidence>
<evidence type="ECO:0000256" key="4">
    <source>
        <dbReference type="ARBA" id="ARBA00022692"/>
    </source>
</evidence>
<gene>
    <name evidence="10" type="ORF">GCM10011505_44470</name>
</gene>
<evidence type="ECO:0000313" key="11">
    <source>
        <dbReference type="Proteomes" id="UP000603352"/>
    </source>
</evidence>
<dbReference type="PANTHER" id="PTHR42703:SF1">
    <property type="entry name" value="NA(+)_H(+) ANTIPORTER SUBUNIT D1"/>
    <property type="match status" value="1"/>
</dbReference>
<evidence type="ECO:0000256" key="8">
    <source>
        <dbReference type="SAM" id="Phobius"/>
    </source>
</evidence>
<dbReference type="PRINTS" id="PR01437">
    <property type="entry name" value="NUOXDRDTASE4"/>
</dbReference>
<dbReference type="Pfam" id="PF00361">
    <property type="entry name" value="Proton_antipo_M"/>
    <property type="match status" value="1"/>
</dbReference>
<keyword evidence="6 8" id="KW-0472">Membrane</keyword>
<keyword evidence="4 7" id="KW-0812">Transmembrane</keyword>
<feature type="transmembrane region" description="Helical" evidence="8">
    <location>
        <begin position="379"/>
        <end position="399"/>
    </location>
</feature>
<evidence type="ECO:0000313" key="10">
    <source>
        <dbReference type="EMBL" id="GGB58753.1"/>
    </source>
</evidence>
<feature type="transmembrane region" description="Helical" evidence="8">
    <location>
        <begin position="411"/>
        <end position="432"/>
    </location>
</feature>
<keyword evidence="3" id="KW-1003">Cell membrane</keyword>
<name>A0ABQ1J4X6_9PROT</name>
<feature type="transmembrane region" description="Helical" evidence="8">
    <location>
        <begin position="135"/>
        <end position="155"/>
    </location>
</feature>
<evidence type="ECO:0000256" key="6">
    <source>
        <dbReference type="ARBA" id="ARBA00023136"/>
    </source>
</evidence>
<keyword evidence="11" id="KW-1185">Reference proteome</keyword>
<comment type="subcellular location">
    <subcellularLocation>
        <location evidence="1">Cell membrane</location>
        <topology evidence="1">Multi-pass membrane protein</topology>
    </subcellularLocation>
    <subcellularLocation>
        <location evidence="7">Membrane</location>
        <topology evidence="7">Multi-pass membrane protein</topology>
    </subcellularLocation>
</comment>
<organism evidence="10 11">
    <name type="scientific">Tistrella bauzanensis</name>
    <dbReference type="NCBI Taxonomy" id="657419"/>
    <lineage>
        <taxon>Bacteria</taxon>
        <taxon>Pseudomonadati</taxon>
        <taxon>Pseudomonadota</taxon>
        <taxon>Alphaproteobacteria</taxon>
        <taxon>Geminicoccales</taxon>
        <taxon>Geminicoccaceae</taxon>
        <taxon>Tistrella</taxon>
    </lineage>
</organism>
<feature type="transmembrane region" description="Helical" evidence="8">
    <location>
        <begin position="111"/>
        <end position="129"/>
    </location>
</feature>
<dbReference type="RefSeq" id="WP_188582065.1">
    <property type="nucleotide sequence ID" value="NZ_BMDZ01000080.1"/>
</dbReference>
<feature type="transmembrane region" description="Helical" evidence="8">
    <location>
        <begin position="30"/>
        <end position="54"/>
    </location>
</feature>
<protein>
    <submittedName>
        <fullName evidence="10">Cation:proton antiporter</fullName>
    </submittedName>
</protein>
<dbReference type="InterPro" id="IPR050586">
    <property type="entry name" value="CPA3_Na-H_Antiporter_D"/>
</dbReference>
<comment type="similarity">
    <text evidence="2">Belongs to the CPA3 antiporters (TC 2.A.63) subunit D family.</text>
</comment>
<feature type="domain" description="NADH:quinone oxidoreductase/Mrp antiporter transmembrane" evidence="9">
    <location>
        <begin position="133"/>
        <end position="425"/>
    </location>
</feature>
<dbReference type="PANTHER" id="PTHR42703">
    <property type="entry name" value="NADH DEHYDROGENASE"/>
    <property type="match status" value="1"/>
</dbReference>
<reference evidence="11" key="1">
    <citation type="journal article" date="2019" name="Int. J. Syst. Evol. Microbiol.">
        <title>The Global Catalogue of Microorganisms (GCM) 10K type strain sequencing project: providing services to taxonomists for standard genome sequencing and annotation.</title>
        <authorList>
            <consortium name="The Broad Institute Genomics Platform"/>
            <consortium name="The Broad Institute Genome Sequencing Center for Infectious Disease"/>
            <person name="Wu L."/>
            <person name="Ma J."/>
        </authorList>
    </citation>
    <scope>NUCLEOTIDE SEQUENCE [LARGE SCALE GENOMIC DNA]</scope>
    <source>
        <strain evidence="11">CGMCC 1.10188</strain>
    </source>
</reference>
<proteinExistence type="inferred from homology"/>
<feature type="transmembrane region" description="Helical" evidence="8">
    <location>
        <begin position="167"/>
        <end position="189"/>
    </location>
</feature>
<feature type="transmembrane region" description="Helical" evidence="8">
    <location>
        <begin position="6"/>
        <end position="23"/>
    </location>
</feature>
<dbReference type="InterPro" id="IPR001750">
    <property type="entry name" value="ND/Mrp_TM"/>
</dbReference>
<feature type="transmembrane region" description="Helical" evidence="8">
    <location>
        <begin position="339"/>
        <end position="358"/>
    </location>
</feature>
<sequence length="495" mass="52222">MSLLAHLPALQVAVPLIAAPIVAMAGRRRFAYGVLILVSLAIFASAILLTRQVLDTGPISYAMGNWPAPIGIEYRIDLLTCLALLLVSGIAAICAPYAPTSIDAEIEPKRIPAFVAMYLLAISGLSGMVATGDAFNIYVFIEITSLSTYALVAMGRDRRALSAAFQYLVIGTVGATFILIGIGLIYMMTGTLNIADLAVRLPAVEGNRVVVAAFAFLVIGLAIKIALFPLHVWLPNAYAFAPSLVSAFQAATATKVGIYVLLRFVVSVFGASYAFEAMPLGWTLIPFAVVAMFAGSLVAIFQVDLKRLFAYSSVAQIGYIMLGLALGTQAGLSAALIHLINHGLMKAALFLALGLIAVRLGGTRLEHIQGLGRTMPVTAAAMVIGGLSLIGVPLTSGFISKWYLVTATIEAGMWPLAALVMASSLLAVIYVWRLVEMMYFRDPVEGAAEACSGRSNPWLAWPAWTAAALCIYFGIDTRATAGLAELAARALTGGA</sequence>
<feature type="transmembrane region" description="Helical" evidence="8">
    <location>
        <begin position="308"/>
        <end position="327"/>
    </location>
</feature>
<feature type="transmembrane region" description="Helical" evidence="8">
    <location>
        <begin position="281"/>
        <end position="301"/>
    </location>
</feature>
<evidence type="ECO:0000256" key="2">
    <source>
        <dbReference type="ARBA" id="ARBA00005346"/>
    </source>
</evidence>
<dbReference type="EMBL" id="BMDZ01000080">
    <property type="protein sequence ID" value="GGB58753.1"/>
    <property type="molecule type" value="Genomic_DNA"/>
</dbReference>
<keyword evidence="5 8" id="KW-1133">Transmembrane helix</keyword>
<feature type="transmembrane region" description="Helical" evidence="8">
    <location>
        <begin position="74"/>
        <end position="99"/>
    </location>
</feature>
<evidence type="ECO:0000259" key="9">
    <source>
        <dbReference type="Pfam" id="PF00361"/>
    </source>
</evidence>
<evidence type="ECO:0000256" key="7">
    <source>
        <dbReference type="RuleBase" id="RU000320"/>
    </source>
</evidence>
<comment type="caution">
    <text evidence="10">The sequence shown here is derived from an EMBL/GenBank/DDBJ whole genome shotgun (WGS) entry which is preliminary data.</text>
</comment>